<dbReference type="EnsemblMetazoa" id="XM_038204582.1">
    <property type="protein sequence ID" value="XP_038060510.1"/>
    <property type="gene ID" value="LOC119731410"/>
</dbReference>
<sequence>MRSHGQHYDFSNYNLDHELYDPTNKEVIGTFKDEFGAECSSPQPLGMEDGTIQDKRITASSSYSCCPASEARLDDNGWATSSVDANPWIEVDLVQSTVVSGVITQGDGRGTWYVKRYVVAYQKQPSSDYEHVNRNGDIKVFIGNTDGNTPVTNLD</sequence>
<accession>A0A914A9I1</accession>
<dbReference type="InterPro" id="IPR000421">
    <property type="entry name" value="FA58C"/>
</dbReference>
<dbReference type="Pfam" id="PF00754">
    <property type="entry name" value="F5_F8_type_C"/>
    <property type="match status" value="1"/>
</dbReference>
<dbReference type="Proteomes" id="UP000887568">
    <property type="component" value="Unplaced"/>
</dbReference>
<dbReference type="InterPro" id="IPR008979">
    <property type="entry name" value="Galactose-bd-like_sf"/>
</dbReference>
<organism evidence="2 3">
    <name type="scientific">Patiria miniata</name>
    <name type="common">Bat star</name>
    <name type="synonym">Asterina miniata</name>
    <dbReference type="NCBI Taxonomy" id="46514"/>
    <lineage>
        <taxon>Eukaryota</taxon>
        <taxon>Metazoa</taxon>
        <taxon>Echinodermata</taxon>
        <taxon>Eleutherozoa</taxon>
        <taxon>Asterozoa</taxon>
        <taxon>Asteroidea</taxon>
        <taxon>Valvatacea</taxon>
        <taxon>Valvatida</taxon>
        <taxon>Asterinidae</taxon>
        <taxon>Patiria</taxon>
    </lineage>
</organism>
<reference evidence="2" key="1">
    <citation type="submission" date="2022-11" db="UniProtKB">
        <authorList>
            <consortium name="EnsemblMetazoa"/>
        </authorList>
    </citation>
    <scope>IDENTIFICATION</scope>
</reference>
<dbReference type="RefSeq" id="XP_038060510.1">
    <property type="nucleotide sequence ID" value="XM_038204582.1"/>
</dbReference>
<dbReference type="PROSITE" id="PS01285">
    <property type="entry name" value="FA58C_1"/>
    <property type="match status" value="1"/>
</dbReference>
<protein>
    <recommendedName>
        <fullName evidence="1">F5/8 type C domain-containing protein</fullName>
    </recommendedName>
</protein>
<dbReference type="SUPFAM" id="SSF49785">
    <property type="entry name" value="Galactose-binding domain-like"/>
    <property type="match status" value="1"/>
</dbReference>
<evidence type="ECO:0000259" key="1">
    <source>
        <dbReference type="PROSITE" id="PS50022"/>
    </source>
</evidence>
<evidence type="ECO:0000313" key="3">
    <source>
        <dbReference type="Proteomes" id="UP000887568"/>
    </source>
</evidence>
<dbReference type="PANTHER" id="PTHR24543">
    <property type="entry name" value="MULTICOPPER OXIDASE-RELATED"/>
    <property type="match status" value="1"/>
</dbReference>
<feature type="domain" description="F5/8 type C" evidence="1">
    <location>
        <begin position="39"/>
        <end position="155"/>
    </location>
</feature>
<proteinExistence type="predicted"/>
<dbReference type="OrthoDB" id="6080429at2759"/>
<evidence type="ECO:0000313" key="2">
    <source>
        <dbReference type="EnsemblMetazoa" id="XP_038060510.1"/>
    </source>
</evidence>
<dbReference type="Gene3D" id="2.60.120.260">
    <property type="entry name" value="Galactose-binding domain-like"/>
    <property type="match status" value="1"/>
</dbReference>
<keyword evidence="3" id="KW-1185">Reference proteome</keyword>
<dbReference type="GeneID" id="119731410"/>
<name>A0A914A9I1_PATMI</name>
<dbReference type="AlphaFoldDB" id="A0A914A9I1"/>
<dbReference type="PROSITE" id="PS50022">
    <property type="entry name" value="FA58C_3"/>
    <property type="match status" value="1"/>
</dbReference>